<dbReference type="SUPFAM" id="SSF55874">
    <property type="entry name" value="ATPase domain of HSP90 chaperone/DNA topoisomerase II/histidine kinase"/>
    <property type="match status" value="1"/>
</dbReference>
<dbReference type="Pfam" id="PF13589">
    <property type="entry name" value="HATPase_c_3"/>
    <property type="match status" value="1"/>
</dbReference>
<keyword evidence="2" id="KW-1185">Reference proteome</keyword>
<reference evidence="2" key="1">
    <citation type="submission" date="2017-09" db="EMBL/GenBank/DDBJ databases">
        <title>Luteimonas liuhanmingii sp.nov., isolated from the intestinal contents of Tibetan Plateau Pika in Yushu, Qinghai Province, China.</title>
        <authorList>
            <person name="Gui Z."/>
        </authorList>
    </citation>
    <scope>NUCLEOTIDE SEQUENCE [LARGE SCALE GENOMIC DNA]</scope>
    <source>
        <strain evidence="2">100111</strain>
    </source>
</reference>
<gene>
    <name evidence="1" type="ORF">CNR27_03810</name>
</gene>
<accession>A0A290XC70</accession>
<organism evidence="1 2">
    <name type="scientific">Luteimonas chenhongjianii</name>
    <dbReference type="NCBI Taxonomy" id="2006110"/>
    <lineage>
        <taxon>Bacteria</taxon>
        <taxon>Pseudomonadati</taxon>
        <taxon>Pseudomonadota</taxon>
        <taxon>Gammaproteobacteria</taxon>
        <taxon>Lysobacterales</taxon>
        <taxon>Lysobacteraceae</taxon>
        <taxon>Luteimonas</taxon>
    </lineage>
</organism>
<dbReference type="Proteomes" id="UP000218968">
    <property type="component" value="Chromosome"/>
</dbReference>
<evidence type="ECO:0000313" key="1">
    <source>
        <dbReference type="EMBL" id="ATD66683.1"/>
    </source>
</evidence>
<sequence length="482" mass="53780">MPTRTERGGPFPTTVSAAPNKDFFVHMLVRDIELGDAILDLLDNCVDGIVRSVGESLKKDKPYAKYYAEITLSPKKFEIRDNCGGIPLELAKTKAFHMGRPPEHREDAATVGMYGIGMKRAIFKIGQRCEVMSKNKNDAFEVEITKKWLSEAENWDLPIRRLDPNEVTIDGTTISIDDLKPEVARKFDESKDAFVSDFRTFVSQHYALILQKGFRVKVNGVKVDPVSFELLGAPSVLTKKSGPRLTPYLFQGDIGGVDVTVAVGLYRRLPDEDEVEAEKEERASKDDAGWTIVCNDRIVIYKDKSRLTGWGEAGVPSYHGQFIAITGIVILHSKDLWKLPLTTTKRGIDQSSDTYAIVKDYMREGTKYFTKFTNKWKKFPDEVKKIYKSSELMPLDSIIESIPPSARTVVRATSKGVNSATRYAPDLPQPVAGSLDARVSFVRPKSSISILGEALFDDPDAKPADVGAACFDRVLRDIEDVK</sequence>
<proteinExistence type="predicted"/>
<dbReference type="AlphaFoldDB" id="A0A290XC70"/>
<evidence type="ECO:0000313" key="2">
    <source>
        <dbReference type="Proteomes" id="UP000218968"/>
    </source>
</evidence>
<dbReference type="KEGG" id="lum:CNR27_03810"/>
<protein>
    <recommendedName>
        <fullName evidence="3">ATP-binding protein</fullName>
    </recommendedName>
</protein>
<evidence type="ECO:0008006" key="3">
    <source>
        <dbReference type="Google" id="ProtNLM"/>
    </source>
</evidence>
<dbReference type="EMBL" id="CP023406">
    <property type="protein sequence ID" value="ATD66683.1"/>
    <property type="molecule type" value="Genomic_DNA"/>
</dbReference>
<dbReference type="RefSeq" id="WP_096297010.1">
    <property type="nucleotide sequence ID" value="NZ_CP023406.1"/>
</dbReference>
<dbReference type="InterPro" id="IPR036890">
    <property type="entry name" value="HATPase_C_sf"/>
</dbReference>
<name>A0A290XC70_9GAMM</name>
<dbReference type="Gene3D" id="3.30.565.10">
    <property type="entry name" value="Histidine kinase-like ATPase, C-terminal domain"/>
    <property type="match status" value="1"/>
</dbReference>
<dbReference type="OrthoDB" id="9813438at2"/>